<evidence type="ECO:0000313" key="3">
    <source>
        <dbReference type="EnsemblMetazoa" id="PPA22825.1"/>
    </source>
</evidence>
<organism evidence="3 4">
    <name type="scientific">Pristionchus pacificus</name>
    <name type="common">Parasitic nematode worm</name>
    <dbReference type="NCBI Taxonomy" id="54126"/>
    <lineage>
        <taxon>Eukaryota</taxon>
        <taxon>Metazoa</taxon>
        <taxon>Ecdysozoa</taxon>
        <taxon>Nematoda</taxon>
        <taxon>Chromadorea</taxon>
        <taxon>Rhabditida</taxon>
        <taxon>Rhabditina</taxon>
        <taxon>Diplogasteromorpha</taxon>
        <taxon>Diplogasteroidea</taxon>
        <taxon>Neodiplogasteridae</taxon>
        <taxon>Pristionchus</taxon>
    </lineage>
</organism>
<dbReference type="InterPro" id="IPR056581">
    <property type="entry name" value="TPR_Edg1"/>
</dbReference>
<accession>A0A8R1UEL4</accession>
<feature type="compositionally biased region" description="Basic and acidic residues" evidence="1">
    <location>
        <begin position="898"/>
        <end position="909"/>
    </location>
</feature>
<feature type="region of interest" description="Disordered" evidence="1">
    <location>
        <begin position="898"/>
        <end position="934"/>
    </location>
</feature>
<name>A0A8R1UEL4_PRIPA</name>
<evidence type="ECO:0000313" key="4">
    <source>
        <dbReference type="Proteomes" id="UP000005239"/>
    </source>
</evidence>
<evidence type="ECO:0000259" key="2">
    <source>
        <dbReference type="Pfam" id="PF24293"/>
    </source>
</evidence>
<dbReference type="EnsemblMetazoa" id="PPA22825.1">
    <property type="protein sequence ID" value="PPA22825.1"/>
    <property type="gene ID" value="WBGene00112379"/>
</dbReference>
<feature type="domain" description="Edg1 TPR repeats region" evidence="2">
    <location>
        <begin position="192"/>
        <end position="574"/>
    </location>
</feature>
<feature type="compositionally biased region" description="Low complexity" evidence="1">
    <location>
        <begin position="914"/>
        <end position="923"/>
    </location>
</feature>
<keyword evidence="4" id="KW-1185">Reference proteome</keyword>
<dbReference type="Proteomes" id="UP000005239">
    <property type="component" value="Unassembled WGS sequence"/>
</dbReference>
<reference evidence="4" key="1">
    <citation type="journal article" date="2008" name="Nat. Genet.">
        <title>The Pristionchus pacificus genome provides a unique perspective on nematode lifestyle and parasitism.</title>
        <authorList>
            <person name="Dieterich C."/>
            <person name="Clifton S.W."/>
            <person name="Schuster L.N."/>
            <person name="Chinwalla A."/>
            <person name="Delehaunty K."/>
            <person name="Dinkelacker I."/>
            <person name="Fulton L."/>
            <person name="Fulton R."/>
            <person name="Godfrey J."/>
            <person name="Minx P."/>
            <person name="Mitreva M."/>
            <person name="Roeseler W."/>
            <person name="Tian H."/>
            <person name="Witte H."/>
            <person name="Yang S.P."/>
            <person name="Wilson R.K."/>
            <person name="Sommer R.J."/>
        </authorList>
    </citation>
    <scope>NUCLEOTIDE SEQUENCE [LARGE SCALE GENOMIC DNA]</scope>
    <source>
        <strain evidence="4">PS312</strain>
    </source>
</reference>
<sequence>MSLTSYEEKRLQEIRNFEECLQDGFELYSTGKSAIEYHFGSNKLKQVFEAALSSDELRNECIDLADRLFFIIEKDISKHIKNQLEKGLTKDESKLFIRRVGVFWQIYELENVAGLMGEEMKSRMHRLLGEIDQSLLHFRDKAELKNLPTDLISSLESMSIYDRSSPIPQMNRMDLNDASIYKTECEENSEDKESADITNAVNSMLDDLLKGTVSSSEVEKLISLEIFLKSSDSIALSKRLISIWWSLMESNDVNVQKGALRILRFVLLSSRTRDDIVHQFHSLYLEKKILPAFTQSSILSEGNKEITALINNMGSHDEMQKNHEKANLVLCQFHWLALISPEDVVSSLLQRCFIDRRIVAPSVKLLSSLPSLSSLSSPPPSSLSSPSLSSPHCLIMNSLVSIARSADYSISEEREALVYLIGSLTRQKKNGSDNPVIETHKVFDFFVNDSIVSGNEDKLCVALSLLIRLFSTGETKHSVFNFSSSIGQLIDGEVDAPDLLLFLLELMGRTEQAGKINLFELIKKTVKQFGSKLREDKVVWEEETSSFILNKLSFHQWFVKVAVTQWFGSVLGEPKRQIPSGLLACLSRENTLLFDQIVVTFDFSPVECFLRSLYEVSVWDLPFALSFLDLGVTVRPLDDNMADKLSIAIVDVSSNVHSSHWQSLLPFLPLTQRLVNVLDVTIDCRLERMNGAIYHSIHNQRALNILARATKLAFVTNLEEEGRDNHWALLHLFCSVAKSYIDGEVESWRKFQKMKAKDAFNGVASLSMDSGMEKVSSTEYVLTQCSTLFPLAVSLTHIVPKVPPCLQVLLSSISTHLSEFYNRPFPHYLDTAPTGSVPDTTVYAYARGANPAAGDCGEEGGKRDNTATNKLFDMNGRDRSIGIARAINDPTMSAMIEKKLTVNEGEKKGGNSGHSGYSNSNNSSKKKNRNNRKK</sequence>
<dbReference type="Pfam" id="PF24293">
    <property type="entry name" value="TPR_Edg1"/>
    <property type="match status" value="1"/>
</dbReference>
<reference evidence="3" key="2">
    <citation type="submission" date="2022-06" db="UniProtKB">
        <authorList>
            <consortium name="EnsemblMetazoa"/>
        </authorList>
    </citation>
    <scope>IDENTIFICATION</scope>
    <source>
        <strain evidence="3">PS312</strain>
    </source>
</reference>
<dbReference type="AlphaFoldDB" id="A0A8R1UEL4"/>
<feature type="compositionally biased region" description="Basic residues" evidence="1">
    <location>
        <begin position="924"/>
        <end position="934"/>
    </location>
</feature>
<evidence type="ECO:0000256" key="1">
    <source>
        <dbReference type="SAM" id="MobiDB-lite"/>
    </source>
</evidence>
<gene>
    <name evidence="3" type="primary">WBGene00112379</name>
</gene>
<protein>
    <recommendedName>
        <fullName evidence="2">Edg1 TPR repeats region domain-containing protein</fullName>
    </recommendedName>
</protein>
<proteinExistence type="predicted"/>